<dbReference type="InterPro" id="IPR018253">
    <property type="entry name" value="DnaJ_domain_CS"/>
</dbReference>
<dbReference type="InterPro" id="IPR015399">
    <property type="entry name" value="DUF1977_DnaJ-like"/>
</dbReference>
<dbReference type="GO" id="GO:0005789">
    <property type="term" value="C:endoplasmic reticulum membrane"/>
    <property type="evidence" value="ECO:0007669"/>
    <property type="project" value="UniProtKB-SubCell"/>
</dbReference>
<dbReference type="EMBL" id="MU167208">
    <property type="protein sequence ID" value="KAG0152529.1"/>
    <property type="molecule type" value="Genomic_DNA"/>
</dbReference>
<evidence type="ECO:0000313" key="9">
    <source>
        <dbReference type="Proteomes" id="UP000886653"/>
    </source>
</evidence>
<evidence type="ECO:0000313" key="8">
    <source>
        <dbReference type="EMBL" id="KAG0152529.1"/>
    </source>
</evidence>
<dbReference type="InterPro" id="IPR051100">
    <property type="entry name" value="DnaJ_subfamily_B/C"/>
</dbReference>
<feature type="region of interest" description="Disordered" evidence="6">
    <location>
        <begin position="49"/>
        <end position="111"/>
    </location>
</feature>
<organism evidence="8 9">
    <name type="scientific">Cronartium quercuum f. sp. fusiforme G11</name>
    <dbReference type="NCBI Taxonomy" id="708437"/>
    <lineage>
        <taxon>Eukaryota</taxon>
        <taxon>Fungi</taxon>
        <taxon>Dikarya</taxon>
        <taxon>Basidiomycota</taxon>
        <taxon>Pucciniomycotina</taxon>
        <taxon>Pucciniomycetes</taxon>
        <taxon>Pucciniales</taxon>
        <taxon>Coleosporiaceae</taxon>
        <taxon>Cronartium</taxon>
    </lineage>
</organism>
<dbReference type="OrthoDB" id="1507364at2759"/>
<keyword evidence="4" id="KW-1133">Transmembrane helix</keyword>
<dbReference type="InterPro" id="IPR001623">
    <property type="entry name" value="DnaJ_domain"/>
</dbReference>
<feature type="compositionally biased region" description="Low complexity" evidence="6">
    <location>
        <begin position="87"/>
        <end position="99"/>
    </location>
</feature>
<dbReference type="CDD" id="cd06257">
    <property type="entry name" value="DnaJ"/>
    <property type="match status" value="1"/>
</dbReference>
<dbReference type="PANTHER" id="PTHR43908">
    <property type="entry name" value="AT29763P-RELATED"/>
    <property type="match status" value="1"/>
</dbReference>
<evidence type="ECO:0000256" key="2">
    <source>
        <dbReference type="ARBA" id="ARBA00022692"/>
    </source>
</evidence>
<feature type="compositionally biased region" description="Low complexity" evidence="6">
    <location>
        <begin position="66"/>
        <end position="80"/>
    </location>
</feature>
<evidence type="ECO:0000256" key="5">
    <source>
        <dbReference type="ARBA" id="ARBA00023136"/>
    </source>
</evidence>
<reference evidence="8" key="1">
    <citation type="submission" date="2013-11" db="EMBL/GenBank/DDBJ databases">
        <title>Genome sequence of the fusiform rust pathogen reveals effectors for host alternation and coevolution with pine.</title>
        <authorList>
            <consortium name="DOE Joint Genome Institute"/>
            <person name="Smith K."/>
            <person name="Pendleton A."/>
            <person name="Kubisiak T."/>
            <person name="Anderson C."/>
            <person name="Salamov A."/>
            <person name="Aerts A."/>
            <person name="Riley R."/>
            <person name="Clum A."/>
            <person name="Lindquist E."/>
            <person name="Ence D."/>
            <person name="Campbell M."/>
            <person name="Kronenberg Z."/>
            <person name="Feau N."/>
            <person name="Dhillon B."/>
            <person name="Hamelin R."/>
            <person name="Burleigh J."/>
            <person name="Smith J."/>
            <person name="Yandell M."/>
            <person name="Nelson C."/>
            <person name="Grigoriev I."/>
            <person name="Davis J."/>
        </authorList>
    </citation>
    <scope>NUCLEOTIDE SEQUENCE</scope>
    <source>
        <strain evidence="8">G11</strain>
    </source>
</reference>
<keyword evidence="2" id="KW-0812">Transmembrane</keyword>
<gene>
    <name evidence="8" type="ORF">CROQUDRAFT_649963</name>
</gene>
<dbReference type="Pfam" id="PF09320">
    <property type="entry name" value="DUF1977"/>
    <property type="match status" value="1"/>
</dbReference>
<accession>A0A9P6THW6</accession>
<comment type="caution">
    <text evidence="8">The sequence shown here is derived from an EMBL/GenBank/DDBJ whole genome shotgun (WGS) entry which is preliminary data.</text>
</comment>
<keyword evidence="9" id="KW-1185">Reference proteome</keyword>
<keyword evidence="3" id="KW-0256">Endoplasmic reticulum</keyword>
<evidence type="ECO:0000256" key="4">
    <source>
        <dbReference type="ARBA" id="ARBA00022989"/>
    </source>
</evidence>
<dbReference type="AlphaFoldDB" id="A0A9P6THW6"/>
<evidence type="ECO:0000256" key="3">
    <source>
        <dbReference type="ARBA" id="ARBA00022824"/>
    </source>
</evidence>
<evidence type="ECO:0000256" key="1">
    <source>
        <dbReference type="ARBA" id="ARBA00004389"/>
    </source>
</evidence>
<dbReference type="Gene3D" id="1.10.287.110">
    <property type="entry name" value="DnaJ domain"/>
    <property type="match status" value="1"/>
</dbReference>
<dbReference type="PROSITE" id="PS00636">
    <property type="entry name" value="DNAJ_1"/>
    <property type="match status" value="1"/>
</dbReference>
<protein>
    <recommendedName>
        <fullName evidence="7">J domain-containing protein</fullName>
    </recommendedName>
</protein>
<proteinExistence type="predicted"/>
<dbReference type="PRINTS" id="PR00625">
    <property type="entry name" value="JDOMAIN"/>
</dbReference>
<dbReference type="PANTHER" id="PTHR43908:SF3">
    <property type="entry name" value="AT29763P-RELATED"/>
    <property type="match status" value="1"/>
</dbReference>
<feature type="compositionally biased region" description="Polar residues" evidence="6">
    <location>
        <begin position="100"/>
        <end position="109"/>
    </location>
</feature>
<feature type="domain" description="J" evidence="7">
    <location>
        <begin position="128"/>
        <end position="192"/>
    </location>
</feature>
<comment type="subcellular location">
    <subcellularLocation>
        <location evidence="1">Endoplasmic reticulum membrane</location>
        <topology evidence="1">Single-pass membrane protein</topology>
    </subcellularLocation>
</comment>
<dbReference type="Pfam" id="PF00226">
    <property type="entry name" value="DnaJ"/>
    <property type="match status" value="1"/>
</dbReference>
<name>A0A9P6THW6_9BASI</name>
<dbReference type="InterPro" id="IPR036869">
    <property type="entry name" value="J_dom_sf"/>
</dbReference>
<dbReference type="FunFam" id="1.10.287.110:FF:000070">
    <property type="entry name" value="Endoplasmic reticulum protein, putative"/>
    <property type="match status" value="1"/>
</dbReference>
<evidence type="ECO:0000259" key="7">
    <source>
        <dbReference type="PROSITE" id="PS50076"/>
    </source>
</evidence>
<keyword evidence="5" id="KW-0472">Membrane</keyword>
<evidence type="ECO:0000256" key="6">
    <source>
        <dbReference type="SAM" id="MobiDB-lite"/>
    </source>
</evidence>
<dbReference type="SUPFAM" id="SSF46565">
    <property type="entry name" value="Chaperone J-domain"/>
    <property type="match status" value="1"/>
</dbReference>
<dbReference type="Proteomes" id="UP000886653">
    <property type="component" value="Unassembled WGS sequence"/>
</dbReference>
<dbReference type="PROSITE" id="PS50076">
    <property type="entry name" value="DNAJ_2"/>
    <property type="match status" value="1"/>
</dbReference>
<dbReference type="GO" id="GO:0030544">
    <property type="term" value="F:Hsp70 protein binding"/>
    <property type="evidence" value="ECO:0007669"/>
    <property type="project" value="TreeGrafter"/>
</dbReference>
<sequence>MDSNREEAQRAFKLAQSCETTDPVKALKFAKKACALYWSPEAAALVRTLENGEGSSKSTKNETESTKATSSSSRPSGAGKENLRSRTTPSTPKTTSSPTANGSPASTPSYKPAQLEIVKKVRRCKLTEYYEILDLKRDCEDGQIKTAYRKLALALHPDKNGAPGADEAFKMVSKAFQVLSDPGKRAAYDRHGADPDSRSAGVSSPFNRGHTHFAHADEGIDADQLFRMFFGGGMGGGMFDGPGVQFGGGPTVFQFGGGMPRVRRTGSGPWAQNMNGHRAQQSSRDGDQPIRNPAGWITFLPIIIFFVISLLQSLPSLFSTPPTPDPTFSWTPNAVYPVERVTHTPSGIKYFVNPTEFGTHPFYEAYLTANPKLGFNPPLATDSADAPKALRQGLVNFLPVESASLVGRSRVERQRLKLPSAFRKFEQGVENAWVRKLQSECHYAREIRDSKKRNAMGFLGIGADWEAIRKLDAERIPSCDGLRDLGYVLD</sequence>
<dbReference type="SMART" id="SM00271">
    <property type="entry name" value="DnaJ"/>
    <property type="match status" value="1"/>
</dbReference>
<dbReference type="GO" id="GO:0071218">
    <property type="term" value="P:cellular response to misfolded protein"/>
    <property type="evidence" value="ECO:0007669"/>
    <property type="project" value="TreeGrafter"/>
</dbReference>